<keyword evidence="3" id="KW-0238">DNA-binding</keyword>
<accession>A0AAD8PXE9</accession>
<dbReference type="PANTHER" id="PTHR31845">
    <property type="entry name" value="FINGER DOMAIN PROTEIN, PUTATIVE-RELATED"/>
    <property type="match status" value="1"/>
</dbReference>
<dbReference type="GO" id="GO:0005634">
    <property type="term" value="C:nucleus"/>
    <property type="evidence" value="ECO:0007669"/>
    <property type="project" value="UniProtKB-SubCell"/>
</dbReference>
<dbReference type="GO" id="GO:0000981">
    <property type="term" value="F:DNA-binding transcription factor activity, RNA polymerase II-specific"/>
    <property type="evidence" value="ECO:0007669"/>
    <property type="project" value="TreeGrafter"/>
</dbReference>
<dbReference type="Proteomes" id="UP001230504">
    <property type="component" value="Unassembled WGS sequence"/>
</dbReference>
<evidence type="ECO:0000256" key="5">
    <source>
        <dbReference type="ARBA" id="ARBA00023242"/>
    </source>
</evidence>
<protein>
    <submittedName>
        <fullName evidence="6">Uncharacterized protein</fullName>
    </submittedName>
</protein>
<keyword evidence="5" id="KW-0539">Nucleus</keyword>
<organism evidence="6 7">
    <name type="scientific">Colletotrichum navitas</name>
    <dbReference type="NCBI Taxonomy" id="681940"/>
    <lineage>
        <taxon>Eukaryota</taxon>
        <taxon>Fungi</taxon>
        <taxon>Dikarya</taxon>
        <taxon>Ascomycota</taxon>
        <taxon>Pezizomycotina</taxon>
        <taxon>Sordariomycetes</taxon>
        <taxon>Hypocreomycetidae</taxon>
        <taxon>Glomerellales</taxon>
        <taxon>Glomerellaceae</taxon>
        <taxon>Colletotrichum</taxon>
        <taxon>Colletotrichum graminicola species complex</taxon>
    </lineage>
</organism>
<proteinExistence type="predicted"/>
<dbReference type="GO" id="GO:0000976">
    <property type="term" value="F:transcription cis-regulatory region binding"/>
    <property type="evidence" value="ECO:0007669"/>
    <property type="project" value="TreeGrafter"/>
</dbReference>
<evidence type="ECO:0000256" key="3">
    <source>
        <dbReference type="ARBA" id="ARBA00023125"/>
    </source>
</evidence>
<dbReference type="GeneID" id="85436145"/>
<comment type="subcellular location">
    <subcellularLocation>
        <location evidence="1">Nucleus</location>
    </subcellularLocation>
</comment>
<dbReference type="InterPro" id="IPR051089">
    <property type="entry name" value="prtT"/>
</dbReference>
<reference evidence="6" key="1">
    <citation type="submission" date="2021-06" db="EMBL/GenBank/DDBJ databases">
        <title>Comparative genomics, transcriptomics and evolutionary studies reveal genomic signatures of adaptation to plant cell wall in hemibiotrophic fungi.</title>
        <authorList>
            <consortium name="DOE Joint Genome Institute"/>
            <person name="Baroncelli R."/>
            <person name="Diaz J.F."/>
            <person name="Benocci T."/>
            <person name="Peng M."/>
            <person name="Battaglia E."/>
            <person name="Haridas S."/>
            <person name="Andreopoulos W."/>
            <person name="Labutti K."/>
            <person name="Pangilinan J."/>
            <person name="Floch G.L."/>
            <person name="Makela M.R."/>
            <person name="Henrissat B."/>
            <person name="Grigoriev I.V."/>
            <person name="Crouch J.A."/>
            <person name="De Vries R.P."/>
            <person name="Sukno S.A."/>
            <person name="Thon M.R."/>
        </authorList>
    </citation>
    <scope>NUCLEOTIDE SEQUENCE</scope>
    <source>
        <strain evidence="6">CBS 125086</strain>
    </source>
</reference>
<name>A0AAD8PXE9_9PEZI</name>
<keyword evidence="4" id="KW-0804">Transcription</keyword>
<evidence type="ECO:0000256" key="4">
    <source>
        <dbReference type="ARBA" id="ARBA00023163"/>
    </source>
</evidence>
<dbReference type="EMBL" id="JAHLJV010000040">
    <property type="protein sequence ID" value="KAK1585856.1"/>
    <property type="molecule type" value="Genomic_DNA"/>
</dbReference>
<dbReference type="RefSeq" id="XP_060412839.1">
    <property type="nucleotide sequence ID" value="XM_060551905.1"/>
</dbReference>
<evidence type="ECO:0000256" key="2">
    <source>
        <dbReference type="ARBA" id="ARBA00023015"/>
    </source>
</evidence>
<dbReference type="PANTHER" id="PTHR31845:SF32">
    <property type="entry name" value="MISCELLANEOUS ZN(II)2CYS6 TRANSCRIPTION FACTOR (EUROFUNG)-RELATED"/>
    <property type="match status" value="1"/>
</dbReference>
<keyword evidence="7" id="KW-1185">Reference proteome</keyword>
<dbReference type="AlphaFoldDB" id="A0AAD8PXE9"/>
<comment type="caution">
    <text evidence="6">The sequence shown here is derived from an EMBL/GenBank/DDBJ whole genome shotgun (WGS) entry which is preliminary data.</text>
</comment>
<evidence type="ECO:0000313" key="6">
    <source>
        <dbReference type="EMBL" id="KAK1585856.1"/>
    </source>
</evidence>
<gene>
    <name evidence="6" type="ORF">LY79DRAFT_257856</name>
</gene>
<keyword evidence="2" id="KW-0805">Transcription regulation</keyword>
<sequence length="336" mass="37740">MPRTGQLVRNAHGPNLAASQLLRDRQLANTIIFDLGLNQPPQIIPEAMLRLTIHRPWVSATRTVEEQRAVVACYYLSSNVSSYLRRTDRLLWTPYMSTCLDDLTISGTPGDAALVYVVKIRRILDKAFYSPPNSQMTAPETPADVVAAVLQTELDKLATAPDPVESSVITCYRTYASFAISECALTLPSPEPQHLYTTYEALKYYFNAFLSFQSSAYLGLTLVELYQAMHAALSLRKLSSQLTTQMYDKQRVEKLADWYQQVIRSLRNASMYPGAKRDGRAAVFGKLASMLESFTWERGEGLGRQGDSEVNVDGITSEVFLSEEWFGIANQFDWAF</sequence>
<evidence type="ECO:0000313" key="7">
    <source>
        <dbReference type="Proteomes" id="UP001230504"/>
    </source>
</evidence>
<evidence type="ECO:0000256" key="1">
    <source>
        <dbReference type="ARBA" id="ARBA00004123"/>
    </source>
</evidence>